<comment type="subcellular location">
    <subcellularLocation>
        <location evidence="1">Cytoplasm</location>
    </subcellularLocation>
</comment>
<evidence type="ECO:0000256" key="2">
    <source>
        <dbReference type="ARBA" id="ARBA00022679"/>
    </source>
</evidence>
<dbReference type="InterPro" id="IPR006320">
    <property type="entry name" value="PTS_Nitro_regul"/>
</dbReference>
<organism evidence="4 5">
    <name type="scientific">Candidatus Phaeomarinibacter ectocarpi</name>
    <dbReference type="NCBI Taxonomy" id="1458461"/>
    <lineage>
        <taxon>Bacteria</taxon>
        <taxon>Pseudomonadati</taxon>
        <taxon>Pseudomonadota</taxon>
        <taxon>Alphaproteobacteria</taxon>
        <taxon>Hyphomicrobiales</taxon>
        <taxon>Parvibaculaceae</taxon>
        <taxon>Candidatus Phaeomarinibacter</taxon>
    </lineage>
</organism>
<dbReference type="Pfam" id="PF00359">
    <property type="entry name" value="PTS_EIIA_2"/>
    <property type="match status" value="1"/>
</dbReference>
<dbReference type="Proteomes" id="UP000032160">
    <property type="component" value="Chromosome I"/>
</dbReference>
<dbReference type="CDD" id="cd00211">
    <property type="entry name" value="PTS_IIA_fru"/>
    <property type="match status" value="1"/>
</dbReference>
<sequence length="154" mass="16665">MDLSDLLAADRVFASLHAGSKKQVLQDLAARASEASGIDARVIFDALIERERLGSTGVGHGIAIPHARLSEMTQLEGFFARLETSIEFDAVDDEPVDLVFLLLVPEESGADHLKALARISRLLRNEGVTNTLRNASSADEIYQTLTRPAESHAA</sequence>
<keyword evidence="5" id="KW-1185">Reference proteome</keyword>
<dbReference type="InterPro" id="IPR051541">
    <property type="entry name" value="PTS_SugarTrans_NitroReg"/>
</dbReference>
<dbReference type="NCBIfam" id="TIGR01419">
    <property type="entry name" value="nitro_reg_IIA"/>
    <property type="match status" value="1"/>
</dbReference>
<keyword evidence="2" id="KW-0808">Transferase</keyword>
<dbReference type="PROSITE" id="PS00372">
    <property type="entry name" value="PTS_EIIA_TYPE_2_HIS"/>
    <property type="match status" value="1"/>
</dbReference>
<feature type="domain" description="PTS EIIA type-2" evidence="3">
    <location>
        <begin position="5"/>
        <end position="148"/>
    </location>
</feature>
<dbReference type="GO" id="GO:0009401">
    <property type="term" value="P:phosphoenolpyruvate-dependent sugar phosphotransferase system"/>
    <property type="evidence" value="ECO:0007669"/>
    <property type="project" value="InterPro"/>
</dbReference>
<protein>
    <submittedName>
        <fullName evidence="4">PTS system nitrogen-specific IIA component, PtsN</fullName>
    </submittedName>
</protein>
<dbReference type="PROSITE" id="PS51094">
    <property type="entry name" value="PTS_EIIA_TYPE_2"/>
    <property type="match status" value="1"/>
</dbReference>
<dbReference type="HOGENOM" id="CLU_072531_5_2_5"/>
<evidence type="ECO:0000256" key="1">
    <source>
        <dbReference type="ARBA" id="ARBA00004496"/>
    </source>
</evidence>
<dbReference type="AlphaFoldDB" id="X5MNB0"/>
<dbReference type="PANTHER" id="PTHR47738:SF1">
    <property type="entry name" value="NITROGEN REGULATORY PROTEIN"/>
    <property type="match status" value="1"/>
</dbReference>
<dbReference type="SUPFAM" id="SSF55804">
    <property type="entry name" value="Phoshotransferase/anion transport protein"/>
    <property type="match status" value="1"/>
</dbReference>
<dbReference type="GO" id="GO:0030295">
    <property type="term" value="F:protein kinase activator activity"/>
    <property type="evidence" value="ECO:0007669"/>
    <property type="project" value="TreeGrafter"/>
</dbReference>
<proteinExistence type="predicted"/>
<dbReference type="GO" id="GO:0008982">
    <property type="term" value="F:protein-N(PI)-phosphohistidine-sugar phosphotransferase activity"/>
    <property type="evidence" value="ECO:0007669"/>
    <property type="project" value="InterPro"/>
</dbReference>
<dbReference type="InterPro" id="IPR002178">
    <property type="entry name" value="PTS_EIIA_type-2_dom"/>
</dbReference>
<accession>X5MNB0</accession>
<dbReference type="KEGG" id="pect:BN1012_Phect1737"/>
<dbReference type="STRING" id="1458461.BN1012_Phect1737"/>
<dbReference type="RefSeq" id="WP_043948105.1">
    <property type="nucleotide sequence ID" value="NZ_HG966617.1"/>
</dbReference>
<dbReference type="Gene3D" id="3.40.930.10">
    <property type="entry name" value="Mannitol-specific EII, Chain A"/>
    <property type="match status" value="1"/>
</dbReference>
<dbReference type="PANTHER" id="PTHR47738">
    <property type="entry name" value="PTS SYSTEM FRUCTOSE-LIKE EIIA COMPONENT-RELATED"/>
    <property type="match status" value="1"/>
</dbReference>
<dbReference type="FunFam" id="3.40.930.10:FF:000009">
    <property type="entry name" value="PTS system, fructose specific IIABC component"/>
    <property type="match status" value="1"/>
</dbReference>
<evidence type="ECO:0000313" key="4">
    <source>
        <dbReference type="EMBL" id="CDO59951.1"/>
    </source>
</evidence>
<reference evidence="4 5" key="1">
    <citation type="journal article" date="2014" name="Front. Genet.">
        <title>Genome and metabolic network of "Candidatus Phaeomarinobacter ectocarpi" Ec32, a new candidate genus of Alphaproteobacteria frequently associated with brown algae.</title>
        <authorList>
            <person name="Dittami S.M."/>
            <person name="Barbeyron T."/>
            <person name="Boyen C."/>
            <person name="Cambefort J."/>
            <person name="Collet G."/>
            <person name="Delage L."/>
            <person name="Gobet A."/>
            <person name="Groisillier A."/>
            <person name="Leblanc C."/>
            <person name="Michel G."/>
            <person name="Scornet D."/>
            <person name="Siegel A."/>
            <person name="Tapia J.E."/>
            <person name="Tonon T."/>
        </authorList>
    </citation>
    <scope>NUCLEOTIDE SEQUENCE [LARGE SCALE GENOMIC DNA]</scope>
    <source>
        <strain evidence="4 5">Ec32</strain>
    </source>
</reference>
<name>X5MNB0_9HYPH</name>
<dbReference type="EMBL" id="HG966617">
    <property type="protein sequence ID" value="CDO59951.1"/>
    <property type="molecule type" value="Genomic_DNA"/>
</dbReference>
<evidence type="ECO:0000259" key="3">
    <source>
        <dbReference type="PROSITE" id="PS51094"/>
    </source>
</evidence>
<evidence type="ECO:0000313" key="5">
    <source>
        <dbReference type="Proteomes" id="UP000032160"/>
    </source>
</evidence>
<dbReference type="GO" id="GO:0005737">
    <property type="term" value="C:cytoplasm"/>
    <property type="evidence" value="ECO:0007669"/>
    <property type="project" value="UniProtKB-SubCell"/>
</dbReference>
<dbReference type="OrthoDB" id="95460at2"/>
<gene>
    <name evidence="4" type="ORF">BN1012_Phect1737</name>
</gene>
<dbReference type="PATRIC" id="fig|1458461.3.peg.1740"/>
<dbReference type="InterPro" id="IPR016152">
    <property type="entry name" value="PTrfase/Anion_transptr"/>
</dbReference>